<dbReference type="InterPro" id="IPR017937">
    <property type="entry name" value="Thioredoxin_CS"/>
</dbReference>
<evidence type="ECO:0000313" key="8">
    <source>
        <dbReference type="Proteomes" id="UP000198942"/>
    </source>
</evidence>
<dbReference type="GO" id="GO:0016209">
    <property type="term" value="F:antioxidant activity"/>
    <property type="evidence" value="ECO:0007669"/>
    <property type="project" value="InterPro"/>
</dbReference>
<evidence type="ECO:0000259" key="6">
    <source>
        <dbReference type="PROSITE" id="PS51352"/>
    </source>
</evidence>
<dbReference type="InterPro" id="IPR013766">
    <property type="entry name" value="Thioredoxin_domain"/>
</dbReference>
<evidence type="ECO:0000256" key="1">
    <source>
        <dbReference type="ARBA" id="ARBA00004196"/>
    </source>
</evidence>
<dbReference type="GO" id="GO:0030313">
    <property type="term" value="C:cell envelope"/>
    <property type="evidence" value="ECO:0007669"/>
    <property type="project" value="UniProtKB-SubCell"/>
</dbReference>
<feature type="signal peptide" evidence="5">
    <location>
        <begin position="1"/>
        <end position="23"/>
    </location>
</feature>
<keyword evidence="3" id="KW-1015">Disulfide bond</keyword>
<dbReference type="CDD" id="cd02966">
    <property type="entry name" value="TlpA_like_family"/>
    <property type="match status" value="1"/>
</dbReference>
<dbReference type="OrthoDB" id="750178at2"/>
<evidence type="ECO:0000256" key="5">
    <source>
        <dbReference type="SAM" id="SignalP"/>
    </source>
</evidence>
<dbReference type="PANTHER" id="PTHR42852">
    <property type="entry name" value="THIOL:DISULFIDE INTERCHANGE PROTEIN DSBE"/>
    <property type="match status" value="1"/>
</dbReference>
<keyword evidence="8" id="KW-1185">Reference proteome</keyword>
<dbReference type="Pfam" id="PF00578">
    <property type="entry name" value="AhpC-TSA"/>
    <property type="match status" value="1"/>
</dbReference>
<keyword evidence="2" id="KW-0201">Cytochrome c-type biogenesis</keyword>
<dbReference type="InterPro" id="IPR000866">
    <property type="entry name" value="AhpC/TSA"/>
</dbReference>
<dbReference type="GO" id="GO:0016491">
    <property type="term" value="F:oxidoreductase activity"/>
    <property type="evidence" value="ECO:0007669"/>
    <property type="project" value="InterPro"/>
</dbReference>
<dbReference type="EMBL" id="FOCL01000008">
    <property type="protein sequence ID" value="SEO44602.1"/>
    <property type="molecule type" value="Genomic_DNA"/>
</dbReference>
<dbReference type="RefSeq" id="WP_091215333.1">
    <property type="nucleotide sequence ID" value="NZ_FOCL01000008.1"/>
</dbReference>
<accession>A0A1H8PRF8</accession>
<comment type="subcellular location">
    <subcellularLocation>
        <location evidence="1">Cell envelope</location>
    </subcellularLocation>
</comment>
<keyword evidence="5" id="KW-0732">Signal</keyword>
<sequence>MNLTSIKTIALTAIASLPALAFAQDSQYTVQGKIGEYNAPAKVYVEYRKDGKTIVDSAVLSSGSFKFTGKTGATPVSGYILFNPKGTGLHSSEDYRSIYLEPGIINVSATDKIADAKIEGTKTNNDNEKYNLAEKPINDAYEALSAKRKTAAPEQLAELNAEEKKIDDQDAQVNKKFIQENPDSYVSLNALESFAYSADYVDIAPLFNNFTPAIKATEAGKKFAERLPKLKAVALGATAPEFAEADTAGKMVSLSSFRGKYVLVDFWASWCGPCRRENPNVVKAYNAYKGKNFTILGVSLDRPNAKDKWLAAIHKDGLTWNHVSDLKFWDSKAADLYAVRGIPQNFLLDPNGKIIGKNLRGEDLQNKLAELFGKI</sequence>
<organism evidence="7 8">
    <name type="scientific">Mucilaginibacter gossypiicola</name>
    <dbReference type="NCBI Taxonomy" id="551995"/>
    <lineage>
        <taxon>Bacteria</taxon>
        <taxon>Pseudomonadati</taxon>
        <taxon>Bacteroidota</taxon>
        <taxon>Sphingobacteriia</taxon>
        <taxon>Sphingobacteriales</taxon>
        <taxon>Sphingobacteriaceae</taxon>
        <taxon>Mucilaginibacter</taxon>
    </lineage>
</organism>
<dbReference type="Proteomes" id="UP000198942">
    <property type="component" value="Unassembled WGS sequence"/>
</dbReference>
<reference evidence="8" key="1">
    <citation type="submission" date="2016-10" db="EMBL/GenBank/DDBJ databases">
        <authorList>
            <person name="Varghese N."/>
            <person name="Submissions S."/>
        </authorList>
    </citation>
    <scope>NUCLEOTIDE SEQUENCE [LARGE SCALE GENOMIC DNA]</scope>
    <source>
        <strain evidence="8">Gh-48</strain>
    </source>
</reference>
<dbReference type="Gene3D" id="3.40.30.10">
    <property type="entry name" value="Glutaredoxin"/>
    <property type="match status" value="1"/>
</dbReference>
<gene>
    <name evidence="7" type="ORF">SAMN05192574_108115</name>
</gene>
<dbReference type="GO" id="GO:0017004">
    <property type="term" value="P:cytochrome complex assembly"/>
    <property type="evidence" value="ECO:0007669"/>
    <property type="project" value="UniProtKB-KW"/>
</dbReference>
<dbReference type="InterPro" id="IPR050553">
    <property type="entry name" value="Thioredoxin_ResA/DsbE_sf"/>
</dbReference>
<dbReference type="PANTHER" id="PTHR42852:SF6">
    <property type="entry name" value="THIOL:DISULFIDE INTERCHANGE PROTEIN DSBE"/>
    <property type="match status" value="1"/>
</dbReference>
<evidence type="ECO:0000256" key="3">
    <source>
        <dbReference type="ARBA" id="ARBA00023157"/>
    </source>
</evidence>
<dbReference type="PROSITE" id="PS00194">
    <property type="entry name" value="THIOREDOXIN_1"/>
    <property type="match status" value="1"/>
</dbReference>
<dbReference type="AlphaFoldDB" id="A0A1H8PRF8"/>
<keyword evidence="4" id="KW-0676">Redox-active center</keyword>
<protein>
    <submittedName>
        <fullName evidence="7">Peroxiredoxin</fullName>
    </submittedName>
</protein>
<evidence type="ECO:0000313" key="7">
    <source>
        <dbReference type="EMBL" id="SEO44602.1"/>
    </source>
</evidence>
<dbReference type="PROSITE" id="PS51352">
    <property type="entry name" value="THIOREDOXIN_2"/>
    <property type="match status" value="1"/>
</dbReference>
<dbReference type="STRING" id="551995.SAMN05192574_108115"/>
<feature type="domain" description="Thioredoxin" evidence="6">
    <location>
        <begin position="233"/>
        <end position="375"/>
    </location>
</feature>
<dbReference type="InterPro" id="IPR025380">
    <property type="entry name" value="DUF4369"/>
</dbReference>
<feature type="chain" id="PRO_5011576897" evidence="5">
    <location>
        <begin position="24"/>
        <end position="375"/>
    </location>
</feature>
<dbReference type="SUPFAM" id="SSF52833">
    <property type="entry name" value="Thioredoxin-like"/>
    <property type="match status" value="1"/>
</dbReference>
<proteinExistence type="predicted"/>
<evidence type="ECO:0000256" key="2">
    <source>
        <dbReference type="ARBA" id="ARBA00022748"/>
    </source>
</evidence>
<dbReference type="InterPro" id="IPR036249">
    <property type="entry name" value="Thioredoxin-like_sf"/>
</dbReference>
<dbReference type="Pfam" id="PF14289">
    <property type="entry name" value="DUF4369"/>
    <property type="match status" value="1"/>
</dbReference>
<evidence type="ECO:0000256" key="4">
    <source>
        <dbReference type="ARBA" id="ARBA00023284"/>
    </source>
</evidence>
<name>A0A1H8PRF8_9SPHI</name>